<evidence type="ECO:0000256" key="1">
    <source>
        <dbReference type="SAM" id="MobiDB-lite"/>
    </source>
</evidence>
<dbReference type="Pfam" id="PF13289">
    <property type="entry name" value="SIR2_2"/>
    <property type="match status" value="1"/>
</dbReference>
<accession>A0A250JGN2</accession>
<reference evidence="2 3" key="1">
    <citation type="submission" date="2017-06" db="EMBL/GenBank/DDBJ databases">
        <title>Sequencing and comparative analysis of myxobacterial genomes.</title>
        <authorList>
            <person name="Rupp O."/>
            <person name="Goesmann A."/>
            <person name="Sogaard-Andersen L."/>
        </authorList>
    </citation>
    <scope>NUCLEOTIDE SEQUENCE [LARGE SCALE GENOMIC DNA]</scope>
    <source>
        <strain evidence="2 3">DSM 52655</strain>
    </source>
</reference>
<organism evidence="2 3">
    <name type="scientific">Cystobacter fuscus</name>
    <dbReference type="NCBI Taxonomy" id="43"/>
    <lineage>
        <taxon>Bacteria</taxon>
        <taxon>Pseudomonadati</taxon>
        <taxon>Myxococcota</taxon>
        <taxon>Myxococcia</taxon>
        <taxon>Myxococcales</taxon>
        <taxon>Cystobacterineae</taxon>
        <taxon>Archangiaceae</taxon>
        <taxon>Cystobacter</taxon>
    </lineage>
</organism>
<evidence type="ECO:0000313" key="2">
    <source>
        <dbReference type="EMBL" id="ATB42780.1"/>
    </source>
</evidence>
<dbReference type="InterPro" id="IPR029035">
    <property type="entry name" value="DHS-like_NAD/FAD-binding_dom"/>
</dbReference>
<proteinExistence type="predicted"/>
<dbReference type="EMBL" id="CP022098">
    <property type="protein sequence ID" value="ATB42780.1"/>
    <property type="molecule type" value="Genomic_DNA"/>
</dbReference>
<name>A0A250JGN2_9BACT</name>
<dbReference type="RefSeq" id="WP_095990283.1">
    <property type="nucleotide sequence ID" value="NZ_CP022098.1"/>
</dbReference>
<sequence>MAYPRELVEAIRRHQVVPFVGAGISMGVKPGLFPSWPRLLEGLVERMREEVSPEDAIAEVRQRIDQGDYLTAAERAFQELGAYRFNRFLRERIRHKRPDDVDLSVVQALWELQAPVVVTTNYDDVLLWGRGDAEPVSNDQDDELNLLDLQASPSDPRVWHLHGTIHRLATLVLAGADYKRLYGDSAQPASYSHYTSALVRLREWIRSRPFLYMGFSFSDPYVLKQLEHVIGITRGRQVPSFALMKKGQIDRGALWPKYNIQLVEYEDHGAPLAESLRGLARAAFGASPAPAPVSVPQWPPARPAAAPGAFLSSPAPAPVPQAPPVMRDSSPAALASGPPPAPVPSQPSVARPALVEEYARILRSQHRLVLLAPEDGGARSLARDVAARYGEHVTWLAPPNVPDCTEAEYCRALLGGAYVKGFDALVEHLREKAERLGREHLIVLRNEWGPFEHLKRLGNTLRRMMDEPSPVDFHFLIAGGERSAWILHNVKSFSVFTGAPRREVPDLTVEEVGRYLAAQGEDSARQAKDVHEATGGHLGLLREALSSEGPRDADAITARLARSPSLRSTVRERLLQDERNDYRGERSCHAVLEKLLAGQPVEALEPLDHRVEFPEVRLYFAGLVRTDAAGRTVPRCRAVERVAREALARQDVRP</sequence>
<protein>
    <submittedName>
        <fullName evidence="2">Uncharacterized protein</fullName>
    </submittedName>
</protein>
<dbReference type="Proteomes" id="UP000217257">
    <property type="component" value="Chromosome"/>
</dbReference>
<evidence type="ECO:0000313" key="3">
    <source>
        <dbReference type="Proteomes" id="UP000217257"/>
    </source>
</evidence>
<dbReference type="AlphaFoldDB" id="A0A250JGN2"/>
<dbReference type="KEGG" id="cfus:CYFUS_008259"/>
<dbReference type="SUPFAM" id="SSF52467">
    <property type="entry name" value="DHS-like NAD/FAD-binding domain"/>
    <property type="match status" value="1"/>
</dbReference>
<gene>
    <name evidence="2" type="ORF">CYFUS_008259</name>
</gene>
<feature type="region of interest" description="Disordered" evidence="1">
    <location>
        <begin position="306"/>
        <end position="348"/>
    </location>
</feature>